<evidence type="ECO:0000256" key="1">
    <source>
        <dbReference type="ARBA" id="ARBA00004571"/>
    </source>
</evidence>
<evidence type="ECO:0000256" key="3">
    <source>
        <dbReference type="ARBA" id="ARBA00022452"/>
    </source>
</evidence>
<gene>
    <name evidence="15" type="ORF">ACFFK8_13420</name>
</gene>
<keyword evidence="3 10" id="KW-1134">Transmembrane beta strand</keyword>
<keyword evidence="9 10" id="KW-0998">Cell outer membrane</keyword>
<keyword evidence="4 10" id="KW-0812">Transmembrane</keyword>
<dbReference type="InterPro" id="IPR037066">
    <property type="entry name" value="Plug_dom_sf"/>
</dbReference>
<dbReference type="InterPro" id="IPR000531">
    <property type="entry name" value="Beta-barrel_TonB"/>
</dbReference>
<evidence type="ECO:0000256" key="6">
    <source>
        <dbReference type="ARBA" id="ARBA00023077"/>
    </source>
</evidence>
<dbReference type="Gene3D" id="2.40.170.20">
    <property type="entry name" value="TonB-dependent receptor, beta-barrel domain"/>
    <property type="match status" value="1"/>
</dbReference>
<name>A0ABV5ZRB7_9BACT</name>
<reference evidence="15 16" key="1">
    <citation type="submission" date="2024-09" db="EMBL/GenBank/DDBJ databases">
        <authorList>
            <person name="Sun Q."/>
            <person name="Mori K."/>
        </authorList>
    </citation>
    <scope>NUCLEOTIDE SEQUENCE [LARGE SCALE GENOMIC DNA]</scope>
    <source>
        <strain evidence="15 16">ATCC 51272</strain>
    </source>
</reference>
<dbReference type="EMBL" id="JBHLZF010000002">
    <property type="protein sequence ID" value="MFB9898761.1"/>
    <property type="molecule type" value="Genomic_DNA"/>
</dbReference>
<feature type="domain" description="TonB-dependent receptor-like beta-barrel" evidence="13">
    <location>
        <begin position="309"/>
        <end position="691"/>
    </location>
</feature>
<dbReference type="PANTHER" id="PTHR30069:SF29">
    <property type="entry name" value="HEMOGLOBIN AND HEMOGLOBIN-HAPTOGLOBIN-BINDING PROTEIN 1-RELATED"/>
    <property type="match status" value="1"/>
</dbReference>
<protein>
    <submittedName>
        <fullName evidence="15">TonB-dependent receptor</fullName>
    </submittedName>
</protein>
<feature type="domain" description="TonB-dependent receptor plug" evidence="14">
    <location>
        <begin position="70"/>
        <end position="164"/>
    </location>
</feature>
<dbReference type="InterPro" id="IPR012910">
    <property type="entry name" value="Plug_dom"/>
</dbReference>
<comment type="similarity">
    <text evidence="10 11">Belongs to the TonB-dependent receptor family.</text>
</comment>
<evidence type="ECO:0000259" key="14">
    <source>
        <dbReference type="Pfam" id="PF07715"/>
    </source>
</evidence>
<keyword evidence="5 12" id="KW-0732">Signal</keyword>
<dbReference type="InterPro" id="IPR036942">
    <property type="entry name" value="Beta-barrel_TonB_sf"/>
</dbReference>
<organism evidence="15 16">
    <name type="scientific">Hallella seregens ATCC 51272</name>
    <dbReference type="NCBI Taxonomy" id="1336250"/>
    <lineage>
        <taxon>Bacteria</taxon>
        <taxon>Pseudomonadati</taxon>
        <taxon>Bacteroidota</taxon>
        <taxon>Bacteroidia</taxon>
        <taxon>Bacteroidales</taxon>
        <taxon>Prevotellaceae</taxon>
        <taxon>Hallella</taxon>
    </lineage>
</organism>
<keyword evidence="6 11" id="KW-0798">TonB box</keyword>
<evidence type="ECO:0000259" key="13">
    <source>
        <dbReference type="Pfam" id="PF00593"/>
    </source>
</evidence>
<evidence type="ECO:0000256" key="2">
    <source>
        <dbReference type="ARBA" id="ARBA00022448"/>
    </source>
</evidence>
<evidence type="ECO:0000313" key="16">
    <source>
        <dbReference type="Proteomes" id="UP001589688"/>
    </source>
</evidence>
<evidence type="ECO:0000256" key="4">
    <source>
        <dbReference type="ARBA" id="ARBA00022692"/>
    </source>
</evidence>
<dbReference type="PROSITE" id="PS52016">
    <property type="entry name" value="TONB_DEPENDENT_REC_3"/>
    <property type="match status" value="1"/>
</dbReference>
<dbReference type="InterPro" id="IPR039426">
    <property type="entry name" value="TonB-dep_rcpt-like"/>
</dbReference>
<dbReference type="Gene3D" id="2.170.130.10">
    <property type="entry name" value="TonB-dependent receptor, plug domain"/>
    <property type="match status" value="1"/>
</dbReference>
<dbReference type="Proteomes" id="UP001589688">
    <property type="component" value="Unassembled WGS sequence"/>
</dbReference>
<proteinExistence type="inferred from homology"/>
<sequence length="723" mass="81341">MNKFLWAWVLLSPAALWAHEPAMPAGLPVGTLTPADSARTDSATTLQEIMVYGNQKKEFQMQSSVNRILVDRGYLSTHFAGSLMQTLSGIPGIKAMSIGSGQSKPAIRGLGFNRMVVAEDGIKHEGQQWGDDHGLEVDQFAIDRIEVIKGPGALLYGSDAIGGVLSLYGNYVPTAPLQGSASLFTRTNNASLGTSVRLQGRSNRLYWRTHLTAISYADYQVPTDSIEYYSYRIGLHRRRLRNTAGRELDGSVTLGYVGRRVSTSLKISDSFAKIGFFANAHGLEVRLSDIDYDRSARDIDLPRQQVNHLKVGSHTVWQLERTTLEANLAYQNNRRREYSEPVSHGYMPRPEGTLERQFDKHTLTANLGMCLRQSERNELHAGLCTEYQHNRRSGWGFIIPDFETASAGAYVLDRLTLSPHLILNAGLRYDRARTRIHSYRDWYLTPTGPTDSVYKERSAEVNRSFGSLTWSAGVNYAHGGWVLKANAGKSFRTPIPKELGADGVNYHIFRYEQGNTELRPEVSYQLDAGISWSNQAVSMELDPYLNYFPNYIYMNPTAGYYEGLQMYHYTQSRVLRYGFELQATWHIVPALEAEAKGEYLYARQQSGEKKGFTLPFSTPWSADATATYRFCRREGREGYASLNLHVVGAQHQIVPPEKPTPGYCTLNLTAGKTFALGEDRSLRLSLNADNLLNRRYYDHTSYYRLIDVPEPGRNMALMATLNF</sequence>
<dbReference type="Pfam" id="PF00593">
    <property type="entry name" value="TonB_dep_Rec_b-barrel"/>
    <property type="match status" value="1"/>
</dbReference>
<dbReference type="Pfam" id="PF07715">
    <property type="entry name" value="Plug"/>
    <property type="match status" value="1"/>
</dbReference>
<evidence type="ECO:0000256" key="7">
    <source>
        <dbReference type="ARBA" id="ARBA00023136"/>
    </source>
</evidence>
<keyword evidence="8 15" id="KW-0675">Receptor</keyword>
<evidence type="ECO:0000256" key="11">
    <source>
        <dbReference type="RuleBase" id="RU003357"/>
    </source>
</evidence>
<accession>A0ABV5ZRB7</accession>
<keyword evidence="2 10" id="KW-0813">Transport</keyword>
<evidence type="ECO:0000256" key="8">
    <source>
        <dbReference type="ARBA" id="ARBA00023170"/>
    </source>
</evidence>
<keyword evidence="16" id="KW-1185">Reference proteome</keyword>
<dbReference type="RefSeq" id="WP_027952234.1">
    <property type="nucleotide sequence ID" value="NZ_JADU01000015.1"/>
</dbReference>
<evidence type="ECO:0000256" key="12">
    <source>
        <dbReference type="SAM" id="SignalP"/>
    </source>
</evidence>
<comment type="subcellular location">
    <subcellularLocation>
        <location evidence="1 10">Cell outer membrane</location>
        <topology evidence="1 10">Multi-pass membrane protein</topology>
    </subcellularLocation>
</comment>
<dbReference type="SUPFAM" id="SSF56935">
    <property type="entry name" value="Porins"/>
    <property type="match status" value="1"/>
</dbReference>
<keyword evidence="7 10" id="KW-0472">Membrane</keyword>
<feature type="signal peptide" evidence="12">
    <location>
        <begin position="1"/>
        <end position="18"/>
    </location>
</feature>
<feature type="chain" id="PRO_5046319381" evidence="12">
    <location>
        <begin position="19"/>
        <end position="723"/>
    </location>
</feature>
<evidence type="ECO:0000256" key="5">
    <source>
        <dbReference type="ARBA" id="ARBA00022729"/>
    </source>
</evidence>
<evidence type="ECO:0000313" key="15">
    <source>
        <dbReference type="EMBL" id="MFB9898761.1"/>
    </source>
</evidence>
<evidence type="ECO:0000256" key="9">
    <source>
        <dbReference type="ARBA" id="ARBA00023237"/>
    </source>
</evidence>
<dbReference type="PANTHER" id="PTHR30069">
    <property type="entry name" value="TONB-DEPENDENT OUTER MEMBRANE RECEPTOR"/>
    <property type="match status" value="1"/>
</dbReference>
<evidence type="ECO:0000256" key="10">
    <source>
        <dbReference type="PROSITE-ProRule" id="PRU01360"/>
    </source>
</evidence>
<comment type="caution">
    <text evidence="15">The sequence shown here is derived from an EMBL/GenBank/DDBJ whole genome shotgun (WGS) entry which is preliminary data.</text>
</comment>